<evidence type="ECO:0000313" key="8">
    <source>
        <dbReference type="EMBL" id="CUU90455.1"/>
    </source>
</evidence>
<evidence type="ECO:0000256" key="2">
    <source>
        <dbReference type="ARBA" id="ARBA00022475"/>
    </source>
</evidence>
<keyword evidence="5" id="KW-0472">Membrane</keyword>
<name>A0A0S4SJ89_CAMHY</name>
<accession>A0A9W5AW33</accession>
<evidence type="ECO:0000313" key="10">
    <source>
        <dbReference type="Proteomes" id="UP000052245"/>
    </source>
</evidence>
<dbReference type="AlphaFoldDB" id="A0A0S4SJ89"/>
<evidence type="ECO:0000256" key="3">
    <source>
        <dbReference type="ARBA" id="ARBA00022519"/>
    </source>
</evidence>
<comment type="subcellular location">
    <subcellularLocation>
        <location evidence="1">Cell inner membrane</location>
    </subcellularLocation>
</comment>
<dbReference type="GO" id="GO:0005886">
    <property type="term" value="C:plasma membrane"/>
    <property type="evidence" value="ECO:0007669"/>
    <property type="project" value="UniProtKB-SubCell"/>
</dbReference>
<keyword evidence="3" id="KW-0997">Cell inner membrane</keyword>
<evidence type="ECO:0000256" key="4">
    <source>
        <dbReference type="ARBA" id="ARBA00022679"/>
    </source>
</evidence>
<reference evidence="9 10" key="1">
    <citation type="submission" date="2015-11" db="EMBL/GenBank/DDBJ databases">
        <authorList>
            <consortium name="Pathogen Informatics"/>
        </authorList>
    </citation>
    <scope>NUCLEOTIDE SEQUENCE [LARGE SCALE GENOMIC DNA]</scope>
    <source>
        <strain evidence="7 9">006A-0059</strain>
        <strain evidence="8 10">007A-0283</strain>
    </source>
</reference>
<organism evidence="7 9">
    <name type="scientific">Campylobacter hyointestinalis subsp. hyointestinalis</name>
    <dbReference type="NCBI Taxonomy" id="91352"/>
    <lineage>
        <taxon>Bacteria</taxon>
        <taxon>Pseudomonadati</taxon>
        <taxon>Campylobacterota</taxon>
        <taxon>Epsilonproteobacteria</taxon>
        <taxon>Campylobacterales</taxon>
        <taxon>Campylobacteraceae</taxon>
        <taxon>Campylobacter</taxon>
    </lineage>
</organism>
<keyword evidence="4 7" id="KW-0808">Transferase</keyword>
<dbReference type="EMBL" id="FAVC01000003">
    <property type="protein sequence ID" value="CUU90455.1"/>
    <property type="molecule type" value="Genomic_DNA"/>
</dbReference>
<protein>
    <submittedName>
        <fullName evidence="7">Acyltransferase</fullName>
        <ecNumber evidence="7">2.3.1.-</ecNumber>
    </submittedName>
</protein>
<dbReference type="RefSeq" id="WP_059429570.1">
    <property type="nucleotide sequence ID" value="NZ_FAUY01000003.1"/>
</dbReference>
<dbReference type="Proteomes" id="UP000052237">
    <property type="component" value="Unassembled WGS sequence"/>
</dbReference>
<comment type="caution">
    <text evidence="7">The sequence shown here is derived from an EMBL/GenBank/DDBJ whole genome shotgun (WGS) entry which is preliminary data.</text>
</comment>
<keyword evidence="2" id="KW-1003">Cell membrane</keyword>
<dbReference type="EC" id="2.3.1.-" evidence="7"/>
<evidence type="ECO:0000313" key="7">
    <source>
        <dbReference type="EMBL" id="CUU83964.1"/>
    </source>
</evidence>
<dbReference type="PANTHER" id="PTHR30606:SF10">
    <property type="entry name" value="PHOSPHATIDYLINOSITOL MANNOSIDE ACYLTRANSFERASE"/>
    <property type="match status" value="1"/>
</dbReference>
<evidence type="ECO:0000313" key="9">
    <source>
        <dbReference type="Proteomes" id="UP000052237"/>
    </source>
</evidence>
<dbReference type="EMBL" id="FAVB01000003">
    <property type="protein sequence ID" value="CUU83964.1"/>
    <property type="molecule type" value="Genomic_DNA"/>
</dbReference>
<dbReference type="CDD" id="cd07984">
    <property type="entry name" value="LPLAT_LABLAT-like"/>
    <property type="match status" value="1"/>
</dbReference>
<dbReference type="Pfam" id="PF03279">
    <property type="entry name" value="Lip_A_acyltrans"/>
    <property type="match status" value="1"/>
</dbReference>
<keyword evidence="6 7" id="KW-0012">Acyltransferase</keyword>
<keyword evidence="9" id="KW-1185">Reference proteome</keyword>
<dbReference type="InterPro" id="IPR004960">
    <property type="entry name" value="LipA_acyltrans"/>
</dbReference>
<sequence>MREKFEYFFVVFMIKLSKILPIKFTYKLFEFIGILLFYILKSRRNLAISNLKKALNLNEKEAYETTKKTFQSIAKTACESILIYNDKFDFEKNINGKEFIKKSFKEISELSKGALLITAHFGNWEALSHYAAKIGYPQLVIAREGNNELIETRITKPSRQKFGNILAYKHEAMSKMVKQLKNGGLVGLLPDLNSGGGANGIKSNFFGMPCYTIKSVAALVLKYQVPVIAIFLRRKNDGSYEPIIKKLEFTLSKDNEIDTKNIVQTCNDAIENVIRSAPEQWFWVHNRWKNCDE</sequence>
<evidence type="ECO:0000256" key="6">
    <source>
        <dbReference type="ARBA" id="ARBA00023315"/>
    </source>
</evidence>
<dbReference type="PANTHER" id="PTHR30606">
    <property type="entry name" value="LIPID A BIOSYNTHESIS LAUROYL ACYLTRANSFERASE"/>
    <property type="match status" value="1"/>
</dbReference>
<evidence type="ECO:0000256" key="5">
    <source>
        <dbReference type="ARBA" id="ARBA00023136"/>
    </source>
</evidence>
<dbReference type="GO" id="GO:0009247">
    <property type="term" value="P:glycolipid biosynthetic process"/>
    <property type="evidence" value="ECO:0007669"/>
    <property type="project" value="UniProtKB-ARBA"/>
</dbReference>
<dbReference type="PIRSF" id="PIRSF026649">
    <property type="entry name" value="MsbB"/>
    <property type="match status" value="1"/>
</dbReference>
<evidence type="ECO:0000256" key="1">
    <source>
        <dbReference type="ARBA" id="ARBA00004533"/>
    </source>
</evidence>
<dbReference type="Proteomes" id="UP000052245">
    <property type="component" value="Unassembled WGS sequence"/>
</dbReference>
<accession>A0A0S4SJ89</accession>
<proteinExistence type="predicted"/>
<gene>
    <name evidence="7" type="primary">htrB</name>
    <name evidence="7" type="ORF">ERS686654_01474</name>
    <name evidence="8" type="ORF">ERS739223_01570</name>
</gene>
<dbReference type="GO" id="GO:0016746">
    <property type="term" value="F:acyltransferase activity"/>
    <property type="evidence" value="ECO:0007669"/>
    <property type="project" value="UniProtKB-KW"/>
</dbReference>